<name>A0A0B2URH2_TOXCA</name>
<comment type="caution">
    <text evidence="2">The sequence shown here is derived from an EMBL/GenBank/DDBJ whole genome shotgun (WGS) entry which is preliminary data.</text>
</comment>
<evidence type="ECO:0000313" key="3">
    <source>
        <dbReference type="Proteomes" id="UP000031036"/>
    </source>
</evidence>
<evidence type="ECO:0000256" key="1">
    <source>
        <dbReference type="SAM" id="SignalP"/>
    </source>
</evidence>
<reference evidence="2 3" key="1">
    <citation type="submission" date="2014-11" db="EMBL/GenBank/DDBJ databases">
        <title>Genetic blueprint of the zoonotic pathogen Toxocara canis.</title>
        <authorList>
            <person name="Zhu X.-Q."/>
            <person name="Korhonen P.K."/>
            <person name="Cai H."/>
            <person name="Young N.D."/>
            <person name="Nejsum P."/>
            <person name="von Samson-Himmelstjerna G."/>
            <person name="Boag P.R."/>
            <person name="Tan P."/>
            <person name="Li Q."/>
            <person name="Min J."/>
            <person name="Yang Y."/>
            <person name="Wang X."/>
            <person name="Fang X."/>
            <person name="Hall R.S."/>
            <person name="Hofmann A."/>
            <person name="Sternberg P.W."/>
            <person name="Jex A.R."/>
            <person name="Gasser R.B."/>
        </authorList>
    </citation>
    <scope>NUCLEOTIDE SEQUENCE [LARGE SCALE GENOMIC DNA]</scope>
    <source>
        <strain evidence="2">PN_DK_2014</strain>
    </source>
</reference>
<sequence length="190" mass="21041">MIVLFALFTVVLALTARGLRCGYGYKTSKALYIADLPKEGFKETQCESSIFCVEVVTDPIDFFLITDAMADFKFCDEEFGVFGEVFTEKSTCKLLLNDEIGCAKYSFNTSSVPGLLSTVFATFCCCKGELCNCNETAPNDANLCDLEDTSAINSTYFEATTLRASQQSHYSYFLVTSSLSFTIYRFLIAS</sequence>
<feature type="chain" id="PRO_5002076527" description="UPAR/Ly6 domain-containing protein" evidence="1">
    <location>
        <begin position="19"/>
        <end position="190"/>
    </location>
</feature>
<dbReference type="EMBL" id="JPKZ01003101">
    <property type="protein sequence ID" value="KHN73606.1"/>
    <property type="molecule type" value="Genomic_DNA"/>
</dbReference>
<keyword evidence="3" id="KW-1185">Reference proteome</keyword>
<keyword evidence="1" id="KW-0732">Signal</keyword>
<gene>
    <name evidence="2" type="ORF">Tcan_06238</name>
</gene>
<accession>A0A0B2URH2</accession>
<protein>
    <recommendedName>
        <fullName evidence="4">UPAR/Ly6 domain-containing protein</fullName>
    </recommendedName>
</protein>
<dbReference type="AlphaFoldDB" id="A0A0B2URH2"/>
<organism evidence="2 3">
    <name type="scientific">Toxocara canis</name>
    <name type="common">Canine roundworm</name>
    <dbReference type="NCBI Taxonomy" id="6265"/>
    <lineage>
        <taxon>Eukaryota</taxon>
        <taxon>Metazoa</taxon>
        <taxon>Ecdysozoa</taxon>
        <taxon>Nematoda</taxon>
        <taxon>Chromadorea</taxon>
        <taxon>Rhabditida</taxon>
        <taxon>Spirurina</taxon>
        <taxon>Ascaridomorpha</taxon>
        <taxon>Ascaridoidea</taxon>
        <taxon>Toxocaridae</taxon>
        <taxon>Toxocara</taxon>
    </lineage>
</organism>
<evidence type="ECO:0008006" key="4">
    <source>
        <dbReference type="Google" id="ProtNLM"/>
    </source>
</evidence>
<feature type="signal peptide" evidence="1">
    <location>
        <begin position="1"/>
        <end position="18"/>
    </location>
</feature>
<proteinExistence type="predicted"/>
<dbReference type="Proteomes" id="UP000031036">
    <property type="component" value="Unassembled WGS sequence"/>
</dbReference>
<evidence type="ECO:0000313" key="2">
    <source>
        <dbReference type="EMBL" id="KHN73606.1"/>
    </source>
</evidence>